<gene>
    <name evidence="1" type="ORF">C4F50_03450</name>
</gene>
<name>A0ABR9TF56_9FLAO</name>
<organism evidence="1 2">
    <name type="scientific">Flavobacterium hungaricum</name>
    <dbReference type="NCBI Taxonomy" id="2082725"/>
    <lineage>
        <taxon>Bacteria</taxon>
        <taxon>Pseudomonadati</taxon>
        <taxon>Bacteroidota</taxon>
        <taxon>Flavobacteriia</taxon>
        <taxon>Flavobacteriales</taxon>
        <taxon>Flavobacteriaceae</taxon>
        <taxon>Flavobacterium</taxon>
    </lineage>
</organism>
<evidence type="ECO:0000313" key="2">
    <source>
        <dbReference type="Proteomes" id="UP000640614"/>
    </source>
</evidence>
<reference evidence="1 2" key="1">
    <citation type="submission" date="2018-07" db="EMBL/GenBank/DDBJ databases">
        <title>Genome assembly of strain KB82.</title>
        <authorList>
            <person name="Kukolya J."/>
            <person name="Horvath B."/>
            <person name="Nagy I."/>
            <person name="Toth A."/>
        </authorList>
    </citation>
    <scope>NUCLEOTIDE SEQUENCE [LARGE SCALE GENOMIC DNA]</scope>
    <source>
        <strain evidence="1 2">Kb82</strain>
    </source>
</reference>
<dbReference type="EMBL" id="PRDM01000001">
    <property type="protein sequence ID" value="MBE8723991.1"/>
    <property type="molecule type" value="Genomic_DNA"/>
</dbReference>
<accession>A0ABR9TF56</accession>
<dbReference type="RefSeq" id="WP_193845018.1">
    <property type="nucleotide sequence ID" value="NZ_PRDM01000001.1"/>
</dbReference>
<evidence type="ECO:0000313" key="1">
    <source>
        <dbReference type="EMBL" id="MBE8723991.1"/>
    </source>
</evidence>
<dbReference type="Proteomes" id="UP000640614">
    <property type="component" value="Unassembled WGS sequence"/>
</dbReference>
<proteinExistence type="predicted"/>
<keyword evidence="2" id="KW-1185">Reference proteome</keyword>
<comment type="caution">
    <text evidence="1">The sequence shown here is derived from an EMBL/GenBank/DDBJ whole genome shotgun (WGS) entry which is preliminary data.</text>
</comment>
<sequence>MKLIENFYCIQTEVFGNGSENIWSGVVWIKTELTRPSIQFLNADGSIRSAERKAYRKKLVVNPYAASNEYFDLNELQFLAHTYDFEIKEHDVHKGYFTSLLTNNSLYTASGTIVLVEEEKRQYLWIEFSRWKLESQPRSAGEDSLGEDTTFINGIWENPLLTDGILAKIKNTKTLQ</sequence>
<protein>
    <submittedName>
        <fullName evidence="1">Uncharacterized protein</fullName>
    </submittedName>
</protein>